<proteinExistence type="predicted"/>
<evidence type="ECO:0000313" key="1">
    <source>
        <dbReference type="Proteomes" id="UP000025227"/>
    </source>
</evidence>
<dbReference type="AlphaFoldDB" id="A0A7I5E905"/>
<dbReference type="GO" id="GO:0000014">
    <property type="term" value="F:single-stranded DNA endodeoxyribonuclease activity"/>
    <property type="evidence" value="ECO:0007669"/>
    <property type="project" value="TreeGrafter"/>
</dbReference>
<dbReference type="GO" id="GO:0046975">
    <property type="term" value="F:histone H3K36 methyltransferase activity"/>
    <property type="evidence" value="ECO:0007669"/>
    <property type="project" value="TreeGrafter"/>
</dbReference>
<dbReference type="GO" id="GO:0042800">
    <property type="term" value="F:histone H3K4 methyltransferase activity"/>
    <property type="evidence" value="ECO:0007669"/>
    <property type="project" value="TreeGrafter"/>
</dbReference>
<sequence>MEAATNINVALGEDTALERTVHHWFQKSGNAGESMENIERVGRSLVANDALLIAVEEDRRQPSREIAKNMGLSYAVIADHLKQVGMEKKLNWELGNRVLHQL</sequence>
<dbReference type="PANTHER" id="PTHR46060:SF2">
    <property type="entry name" value="HISTONE-LYSINE N-METHYLTRANSFERASE SETMAR"/>
    <property type="match status" value="1"/>
</dbReference>
<dbReference type="GO" id="GO:0035861">
    <property type="term" value="C:site of double-strand break"/>
    <property type="evidence" value="ECO:0007669"/>
    <property type="project" value="TreeGrafter"/>
</dbReference>
<dbReference type="GO" id="GO:0005634">
    <property type="term" value="C:nucleus"/>
    <property type="evidence" value="ECO:0007669"/>
    <property type="project" value="TreeGrafter"/>
</dbReference>
<dbReference type="GO" id="GO:0044547">
    <property type="term" value="F:DNA topoisomerase binding"/>
    <property type="evidence" value="ECO:0007669"/>
    <property type="project" value="TreeGrafter"/>
</dbReference>
<dbReference type="Proteomes" id="UP000025227">
    <property type="component" value="Unplaced"/>
</dbReference>
<dbReference type="GO" id="GO:0006303">
    <property type="term" value="P:double-strand break repair via nonhomologous end joining"/>
    <property type="evidence" value="ECO:0007669"/>
    <property type="project" value="TreeGrafter"/>
</dbReference>
<dbReference type="GO" id="GO:0031297">
    <property type="term" value="P:replication fork processing"/>
    <property type="evidence" value="ECO:0007669"/>
    <property type="project" value="TreeGrafter"/>
</dbReference>
<protein>
    <submittedName>
        <fullName evidence="2">Transcriptional regulator</fullName>
    </submittedName>
</protein>
<dbReference type="GO" id="GO:0003690">
    <property type="term" value="F:double-stranded DNA binding"/>
    <property type="evidence" value="ECO:0007669"/>
    <property type="project" value="TreeGrafter"/>
</dbReference>
<dbReference type="GO" id="GO:0000729">
    <property type="term" value="P:DNA double-strand break processing"/>
    <property type="evidence" value="ECO:0007669"/>
    <property type="project" value="TreeGrafter"/>
</dbReference>
<evidence type="ECO:0000313" key="2">
    <source>
        <dbReference type="WBParaSite" id="HCON_00077240-00001"/>
    </source>
</evidence>
<dbReference type="GO" id="GO:0000793">
    <property type="term" value="C:condensed chromosome"/>
    <property type="evidence" value="ECO:0007669"/>
    <property type="project" value="TreeGrafter"/>
</dbReference>
<dbReference type="GO" id="GO:0003697">
    <property type="term" value="F:single-stranded DNA binding"/>
    <property type="evidence" value="ECO:0007669"/>
    <property type="project" value="TreeGrafter"/>
</dbReference>
<dbReference type="GO" id="GO:0015074">
    <property type="term" value="P:DNA integration"/>
    <property type="evidence" value="ECO:0007669"/>
    <property type="project" value="TreeGrafter"/>
</dbReference>
<name>A0A7I5E905_HAECO</name>
<dbReference type="WBParaSite" id="HCON_00077240-00001">
    <property type="protein sequence ID" value="HCON_00077240-00001"/>
    <property type="gene ID" value="HCON_00077240"/>
</dbReference>
<dbReference type="InterPro" id="IPR052709">
    <property type="entry name" value="Transposase-MT_Hybrid"/>
</dbReference>
<dbReference type="GO" id="GO:0044774">
    <property type="term" value="P:mitotic DNA integrity checkpoint signaling"/>
    <property type="evidence" value="ECO:0007669"/>
    <property type="project" value="TreeGrafter"/>
</dbReference>
<reference evidence="2" key="1">
    <citation type="submission" date="2020-12" db="UniProtKB">
        <authorList>
            <consortium name="WormBaseParasite"/>
        </authorList>
    </citation>
    <scope>IDENTIFICATION</scope>
    <source>
        <strain evidence="2">MHco3</strain>
    </source>
</reference>
<dbReference type="PANTHER" id="PTHR46060">
    <property type="entry name" value="MARINER MOS1 TRANSPOSASE-LIKE PROTEIN"/>
    <property type="match status" value="1"/>
</dbReference>
<dbReference type="OrthoDB" id="5872915at2759"/>
<keyword evidence="1" id="KW-1185">Reference proteome</keyword>
<organism evidence="1 2">
    <name type="scientific">Haemonchus contortus</name>
    <name type="common">Barber pole worm</name>
    <dbReference type="NCBI Taxonomy" id="6289"/>
    <lineage>
        <taxon>Eukaryota</taxon>
        <taxon>Metazoa</taxon>
        <taxon>Ecdysozoa</taxon>
        <taxon>Nematoda</taxon>
        <taxon>Chromadorea</taxon>
        <taxon>Rhabditida</taxon>
        <taxon>Rhabditina</taxon>
        <taxon>Rhabditomorpha</taxon>
        <taxon>Strongyloidea</taxon>
        <taxon>Trichostrongylidae</taxon>
        <taxon>Haemonchus</taxon>
    </lineage>
</organism>
<accession>A0A7I5E905</accession>